<dbReference type="GO" id="GO:0003824">
    <property type="term" value="F:catalytic activity"/>
    <property type="evidence" value="ECO:0007669"/>
    <property type="project" value="UniProtKB-ARBA"/>
</dbReference>
<dbReference type="OrthoDB" id="9780586at2"/>
<feature type="domain" description="Nudix hydrolase" evidence="1">
    <location>
        <begin position="30"/>
        <end position="169"/>
    </location>
</feature>
<dbReference type="PROSITE" id="PS51462">
    <property type="entry name" value="NUDIX"/>
    <property type="match status" value="1"/>
</dbReference>
<dbReference type="InterPro" id="IPR015797">
    <property type="entry name" value="NUDIX_hydrolase-like_dom_sf"/>
</dbReference>
<organism evidence="2 3">
    <name type="scientific">Paenibacillus albiflavus</name>
    <dbReference type="NCBI Taxonomy" id="2545760"/>
    <lineage>
        <taxon>Bacteria</taxon>
        <taxon>Bacillati</taxon>
        <taxon>Bacillota</taxon>
        <taxon>Bacilli</taxon>
        <taxon>Bacillales</taxon>
        <taxon>Paenibacillaceae</taxon>
        <taxon>Paenibacillus</taxon>
    </lineage>
</organism>
<protein>
    <submittedName>
        <fullName evidence="2">NUDIX domain-containing protein</fullName>
    </submittedName>
</protein>
<reference evidence="2 3" key="1">
    <citation type="submission" date="2019-03" db="EMBL/GenBank/DDBJ databases">
        <authorList>
            <person name="Kim M.K.M."/>
        </authorList>
    </citation>
    <scope>NUCLEOTIDE SEQUENCE [LARGE SCALE GENOMIC DNA]</scope>
    <source>
        <strain evidence="2 3">18JY21-1</strain>
    </source>
</reference>
<keyword evidence="3" id="KW-1185">Reference proteome</keyword>
<dbReference type="CDD" id="cd04692">
    <property type="entry name" value="NUDIX_Hydrolase"/>
    <property type="match status" value="1"/>
</dbReference>
<name>A0A4R4EJK2_9BACL</name>
<gene>
    <name evidence="2" type="ORF">E0485_03230</name>
</gene>
<dbReference type="PANTHER" id="PTHR10885:SF0">
    <property type="entry name" value="ISOPENTENYL-DIPHOSPHATE DELTA-ISOMERASE"/>
    <property type="match status" value="1"/>
</dbReference>
<dbReference type="RefSeq" id="WP_132416542.1">
    <property type="nucleotide sequence ID" value="NZ_SKFG01000002.1"/>
</dbReference>
<dbReference type="AlphaFoldDB" id="A0A4R4EJK2"/>
<proteinExistence type="predicted"/>
<dbReference type="InterPro" id="IPR000086">
    <property type="entry name" value="NUDIX_hydrolase_dom"/>
</dbReference>
<evidence type="ECO:0000259" key="1">
    <source>
        <dbReference type="PROSITE" id="PS51462"/>
    </source>
</evidence>
<evidence type="ECO:0000313" key="2">
    <source>
        <dbReference type="EMBL" id="TCZ79897.1"/>
    </source>
</evidence>
<dbReference type="Pfam" id="PF00293">
    <property type="entry name" value="NUDIX"/>
    <property type="match status" value="1"/>
</dbReference>
<dbReference type="EMBL" id="SKFG01000002">
    <property type="protein sequence ID" value="TCZ79897.1"/>
    <property type="molecule type" value="Genomic_DNA"/>
</dbReference>
<dbReference type="Proteomes" id="UP000295418">
    <property type="component" value="Unassembled WGS sequence"/>
</dbReference>
<accession>A0A4R4EJK2</accession>
<comment type="caution">
    <text evidence="2">The sequence shown here is derived from an EMBL/GenBank/DDBJ whole genome shotgun (WGS) entry which is preliminary data.</text>
</comment>
<dbReference type="Gene3D" id="3.90.79.10">
    <property type="entry name" value="Nucleoside Triphosphate Pyrophosphohydrolase"/>
    <property type="match status" value="1"/>
</dbReference>
<dbReference type="PANTHER" id="PTHR10885">
    <property type="entry name" value="ISOPENTENYL-DIPHOSPHATE DELTA-ISOMERASE"/>
    <property type="match status" value="1"/>
</dbReference>
<evidence type="ECO:0000313" key="3">
    <source>
        <dbReference type="Proteomes" id="UP000295418"/>
    </source>
</evidence>
<dbReference type="SUPFAM" id="SSF55811">
    <property type="entry name" value="Nudix"/>
    <property type="match status" value="1"/>
</dbReference>
<sequence length="207" mass="24225">MAKKEWLDVFSPEMVHIGIKSRDEIHRDGLWHHTFQCWLLFKEEGKDYILFQRRHPDKKDYPNLLDITAAGHLDAGEGPADGVRELKEELGIDVSIDKLISIGMVPNVIMTDQIKDREFSHVYVYPYQGQISELQLQDDEVASIIRIEVNAFRSFVQGQLHVITGYEYETDQMTIKQILLKHDDFVPHPEEYILFLMKEIDQIIDTR</sequence>